<dbReference type="Pfam" id="PF08570">
    <property type="entry name" value="DUF1761"/>
    <property type="match status" value="1"/>
</dbReference>
<proteinExistence type="predicted"/>
<comment type="caution">
    <text evidence="2">The sequence shown here is derived from an EMBL/GenBank/DDBJ whole genome shotgun (WGS) entry which is preliminary data.</text>
</comment>
<dbReference type="EMBL" id="PVTP01000011">
    <property type="protein sequence ID" value="PRY75658.1"/>
    <property type="molecule type" value="Genomic_DNA"/>
</dbReference>
<keyword evidence="3" id="KW-1185">Reference proteome</keyword>
<keyword evidence="1" id="KW-0812">Transmembrane</keyword>
<dbReference type="AlphaFoldDB" id="A0A2T0VVF3"/>
<dbReference type="InterPro" id="IPR013879">
    <property type="entry name" value="DUF1761"/>
</dbReference>
<feature type="transmembrane region" description="Helical" evidence="1">
    <location>
        <begin position="110"/>
        <end position="130"/>
    </location>
</feature>
<dbReference type="Proteomes" id="UP000238007">
    <property type="component" value="Unassembled WGS sequence"/>
</dbReference>
<feature type="transmembrane region" description="Helical" evidence="1">
    <location>
        <begin position="49"/>
        <end position="69"/>
    </location>
</feature>
<evidence type="ECO:0000313" key="3">
    <source>
        <dbReference type="Proteomes" id="UP000238007"/>
    </source>
</evidence>
<name>A0A2T0VVF3_9RHOB</name>
<gene>
    <name evidence="2" type="ORF">CLV80_1119</name>
</gene>
<feature type="transmembrane region" description="Helical" evidence="1">
    <location>
        <begin position="81"/>
        <end position="98"/>
    </location>
</feature>
<dbReference type="RefSeq" id="WP_106358641.1">
    <property type="nucleotide sequence ID" value="NZ_JBHOGK010000003.1"/>
</dbReference>
<evidence type="ECO:0000256" key="1">
    <source>
        <dbReference type="SAM" id="Phobius"/>
    </source>
</evidence>
<dbReference type="OrthoDB" id="344736at2"/>
<sequence length="131" mass="13670">MGYISVLVAAAAGFAFGAAWYMTLAKPWMQAAGIKMTADGKPDGDGSPLPFVLSAIAMVLVAGMMRHIFALSDIETLGKGLTSGLGVGLFFISPWIMINNAYAGRPFKLTLIDGGYATFGCGIIGLVLTLF</sequence>
<accession>A0A2T0VVF3</accession>
<protein>
    <submittedName>
        <fullName evidence="2">Uncharacterized protein DUF1761</fullName>
    </submittedName>
</protein>
<evidence type="ECO:0000313" key="2">
    <source>
        <dbReference type="EMBL" id="PRY75658.1"/>
    </source>
</evidence>
<organism evidence="2 3">
    <name type="scientific">Yoonia maritima</name>
    <dbReference type="NCBI Taxonomy" id="1435347"/>
    <lineage>
        <taxon>Bacteria</taxon>
        <taxon>Pseudomonadati</taxon>
        <taxon>Pseudomonadota</taxon>
        <taxon>Alphaproteobacteria</taxon>
        <taxon>Rhodobacterales</taxon>
        <taxon>Paracoccaceae</taxon>
        <taxon>Yoonia</taxon>
    </lineage>
</organism>
<reference evidence="2 3" key="1">
    <citation type="submission" date="2018-03" db="EMBL/GenBank/DDBJ databases">
        <title>Genomic Encyclopedia of Archaeal and Bacterial Type Strains, Phase II (KMG-II): from individual species to whole genera.</title>
        <authorList>
            <person name="Goeker M."/>
        </authorList>
    </citation>
    <scope>NUCLEOTIDE SEQUENCE [LARGE SCALE GENOMIC DNA]</scope>
    <source>
        <strain evidence="2 3">DSM 101533</strain>
    </source>
</reference>
<keyword evidence="1" id="KW-1133">Transmembrane helix</keyword>
<keyword evidence="1" id="KW-0472">Membrane</keyword>